<dbReference type="Proteomes" id="UP000240010">
    <property type="component" value="Unassembled WGS sequence"/>
</dbReference>
<proteinExistence type="predicted"/>
<organism evidence="1 2">
    <name type="scientific">Methylobacter tundripaludum</name>
    <dbReference type="NCBI Taxonomy" id="173365"/>
    <lineage>
        <taxon>Bacteria</taxon>
        <taxon>Pseudomonadati</taxon>
        <taxon>Pseudomonadota</taxon>
        <taxon>Gammaproteobacteria</taxon>
        <taxon>Methylococcales</taxon>
        <taxon>Methylococcaceae</taxon>
        <taxon>Methylobacter</taxon>
    </lineage>
</organism>
<evidence type="ECO:0000313" key="1">
    <source>
        <dbReference type="EMBL" id="PPK75687.1"/>
    </source>
</evidence>
<dbReference type="AlphaFoldDB" id="A0A2S6HDY4"/>
<name>A0A2S6HDY4_9GAMM</name>
<comment type="caution">
    <text evidence="1">The sequence shown here is derived from an EMBL/GenBank/DDBJ whole genome shotgun (WGS) entry which is preliminary data.</text>
</comment>
<protein>
    <submittedName>
        <fullName evidence="1">Uncharacterized protein</fullName>
    </submittedName>
</protein>
<evidence type="ECO:0000313" key="2">
    <source>
        <dbReference type="Proteomes" id="UP000240010"/>
    </source>
</evidence>
<sequence>MTNLKINVLFVSPSTKNQWLMSIFNKDRLKKLIFIDRNVLIFTLACHS</sequence>
<dbReference type="EMBL" id="PTIZ01000005">
    <property type="protein sequence ID" value="PPK75687.1"/>
    <property type="molecule type" value="Genomic_DNA"/>
</dbReference>
<accession>A0A2S6HDY4</accession>
<reference evidence="1 2" key="1">
    <citation type="submission" date="2018-02" db="EMBL/GenBank/DDBJ databases">
        <title>Subsurface microbial communities from deep shales in Ohio and West Virginia, USA.</title>
        <authorList>
            <person name="Wrighton K."/>
        </authorList>
    </citation>
    <scope>NUCLEOTIDE SEQUENCE [LARGE SCALE GENOMIC DNA]</scope>
    <source>
        <strain evidence="1 2">OWC-DMM</strain>
    </source>
</reference>
<gene>
    <name evidence="1" type="ORF">B0F87_105159</name>
</gene>